<dbReference type="AlphaFoldDB" id="A0A100JTF1"/>
<sequence length="120" mass="12061">MIASGRVGRTLCLTDPDHPLVEPEALHVTKADAAQPLATGKGVKVAFWTDGIDVNNPEFVRPDGGRVVTAVRDFTGDGTREATGGGEGFGDAGAIAAQGTRAGSSTASPVPSPPPGAWPG</sequence>
<proteinExistence type="predicted"/>
<evidence type="ECO:0000313" key="2">
    <source>
        <dbReference type="EMBL" id="GAQ65350.1"/>
    </source>
</evidence>
<dbReference type="GO" id="GO:0004252">
    <property type="term" value="F:serine-type endopeptidase activity"/>
    <property type="evidence" value="ECO:0007669"/>
    <property type="project" value="InterPro"/>
</dbReference>
<gene>
    <name evidence="2" type="ORF">SsS58_05759</name>
</gene>
<name>A0A100JTF1_STRSC</name>
<reference evidence="3" key="1">
    <citation type="submission" date="2015-11" db="EMBL/GenBank/DDBJ databases">
        <authorList>
            <consortium name="Cross-ministerial Strategic Innovation Promotion Program (SIP) consortium"/>
            <person name="Tomihama T."/>
            <person name="Ikenaga M."/>
            <person name="Sakai M."/>
            <person name="Okubo T."/>
            <person name="Ikeda S."/>
        </authorList>
    </citation>
    <scope>NUCLEOTIDE SEQUENCE [LARGE SCALE GENOMIC DNA]</scope>
    <source>
        <strain evidence="3">S58</strain>
    </source>
</reference>
<organism evidence="2 3">
    <name type="scientific">Streptomyces scabiei</name>
    <dbReference type="NCBI Taxonomy" id="1930"/>
    <lineage>
        <taxon>Bacteria</taxon>
        <taxon>Bacillati</taxon>
        <taxon>Actinomycetota</taxon>
        <taxon>Actinomycetes</taxon>
        <taxon>Kitasatosporales</taxon>
        <taxon>Streptomycetaceae</taxon>
        <taxon>Streptomyces</taxon>
    </lineage>
</organism>
<dbReference type="Gene3D" id="3.40.50.200">
    <property type="entry name" value="Peptidase S8/S53 domain"/>
    <property type="match status" value="1"/>
</dbReference>
<feature type="compositionally biased region" description="Low complexity" evidence="1">
    <location>
        <begin position="92"/>
        <end position="109"/>
    </location>
</feature>
<comment type="caution">
    <text evidence="2">The sequence shown here is derived from an EMBL/GenBank/DDBJ whole genome shotgun (WGS) entry which is preliminary data.</text>
</comment>
<reference evidence="2 3" key="2">
    <citation type="journal article" date="2016" name="Genome Announc.">
        <title>Draft Genome Sequences of Streptomyces scabiei S58, Streptomyces turgidiscabies T45, and Streptomyces acidiscabies a10, the Pathogens of Potato Common Scab, Isolated in Japan.</title>
        <authorList>
            <person name="Tomihama T."/>
            <person name="Nishi Y."/>
            <person name="Sakai M."/>
            <person name="Ikenaga M."/>
            <person name="Okubo T."/>
            <person name="Ikeda S."/>
        </authorList>
    </citation>
    <scope>NUCLEOTIDE SEQUENCE [LARGE SCALE GENOMIC DNA]</scope>
    <source>
        <strain evidence="2 3">S58</strain>
    </source>
</reference>
<dbReference type="SUPFAM" id="SSF52743">
    <property type="entry name" value="Subtilisin-like"/>
    <property type="match status" value="1"/>
</dbReference>
<evidence type="ECO:0000313" key="3">
    <source>
        <dbReference type="Proteomes" id="UP000067448"/>
    </source>
</evidence>
<reference evidence="3" key="3">
    <citation type="submission" date="2016-02" db="EMBL/GenBank/DDBJ databases">
        <title>Draft genome of pathogenic Streptomyces sp. in Japan.</title>
        <authorList>
            <person name="Tomihama T."/>
            <person name="Ikenaga M."/>
            <person name="Sakai M."/>
            <person name="Okubo T."/>
            <person name="Ikeda S."/>
        </authorList>
    </citation>
    <scope>NUCLEOTIDE SEQUENCE [LARGE SCALE GENOMIC DNA]</scope>
    <source>
        <strain evidence="3">S58</strain>
    </source>
</reference>
<accession>A0A100JTF1</accession>
<protein>
    <submittedName>
        <fullName evidence="2">Uncharacterized protein</fullName>
    </submittedName>
</protein>
<feature type="region of interest" description="Disordered" evidence="1">
    <location>
        <begin position="77"/>
        <end position="120"/>
    </location>
</feature>
<feature type="compositionally biased region" description="Pro residues" evidence="1">
    <location>
        <begin position="110"/>
        <end position="120"/>
    </location>
</feature>
<dbReference type="InterPro" id="IPR036852">
    <property type="entry name" value="Peptidase_S8/S53_dom_sf"/>
</dbReference>
<dbReference type="GO" id="GO:0006508">
    <property type="term" value="P:proteolysis"/>
    <property type="evidence" value="ECO:0007669"/>
    <property type="project" value="InterPro"/>
</dbReference>
<evidence type="ECO:0000256" key="1">
    <source>
        <dbReference type="SAM" id="MobiDB-lite"/>
    </source>
</evidence>
<dbReference type="Proteomes" id="UP000067448">
    <property type="component" value="Unassembled WGS sequence"/>
</dbReference>
<dbReference type="EMBL" id="BCMM01000029">
    <property type="protein sequence ID" value="GAQ65350.1"/>
    <property type="molecule type" value="Genomic_DNA"/>
</dbReference>